<dbReference type="InterPro" id="IPR036390">
    <property type="entry name" value="WH_DNA-bd_sf"/>
</dbReference>
<dbReference type="Gene3D" id="1.10.10.10">
    <property type="entry name" value="Winged helix-like DNA-binding domain superfamily/Winged helix DNA-binding domain"/>
    <property type="match status" value="1"/>
</dbReference>
<evidence type="ECO:0000256" key="3">
    <source>
        <dbReference type="ARBA" id="ARBA00023163"/>
    </source>
</evidence>
<evidence type="ECO:0000256" key="2">
    <source>
        <dbReference type="ARBA" id="ARBA00023125"/>
    </source>
</evidence>
<feature type="domain" description="HTH marR-type" evidence="4">
    <location>
        <begin position="3"/>
        <end position="139"/>
    </location>
</feature>
<dbReference type="InterPro" id="IPR036388">
    <property type="entry name" value="WH-like_DNA-bd_sf"/>
</dbReference>
<organism evidence="5 6">
    <name type="scientific">Nocardioides aquaticus</name>
    <dbReference type="NCBI Taxonomy" id="160826"/>
    <lineage>
        <taxon>Bacteria</taxon>
        <taxon>Bacillati</taxon>
        <taxon>Actinomycetota</taxon>
        <taxon>Actinomycetes</taxon>
        <taxon>Propionibacteriales</taxon>
        <taxon>Nocardioidaceae</taxon>
        <taxon>Nocardioides</taxon>
    </lineage>
</organism>
<dbReference type="InterPro" id="IPR039422">
    <property type="entry name" value="MarR/SlyA-like"/>
</dbReference>
<keyword evidence="3" id="KW-0804">Transcription</keyword>
<dbReference type="SUPFAM" id="SSF46785">
    <property type="entry name" value="Winged helix' DNA-binding domain"/>
    <property type="match status" value="1"/>
</dbReference>
<dbReference type="Proteomes" id="UP000679307">
    <property type="component" value="Chromosome"/>
</dbReference>
<proteinExistence type="predicted"/>
<sequence>MARTPALDLVLLITVLLGEDMRRGLAAMGLTETRSHVLWLVGTTGPATQQQLAVETGLAPRSVTSVVDALAGSGLVERRPHPTDRRAVHVTPTPAGTELVAALVAGHERLADQLFGDLDEQAYAATHAALADVAARLQALVAEEGA</sequence>
<evidence type="ECO:0000256" key="1">
    <source>
        <dbReference type="ARBA" id="ARBA00023015"/>
    </source>
</evidence>
<dbReference type="InterPro" id="IPR000835">
    <property type="entry name" value="HTH_MarR-typ"/>
</dbReference>
<evidence type="ECO:0000313" key="6">
    <source>
        <dbReference type="Proteomes" id="UP000679307"/>
    </source>
</evidence>
<name>A0ABX8ENK8_9ACTN</name>
<evidence type="ECO:0000313" key="5">
    <source>
        <dbReference type="EMBL" id="QVT81971.1"/>
    </source>
</evidence>
<dbReference type="EMBL" id="CP075371">
    <property type="protein sequence ID" value="QVT81971.1"/>
    <property type="molecule type" value="Genomic_DNA"/>
</dbReference>
<protein>
    <submittedName>
        <fullName evidence="5">HTH-type transcriptional regulator MhqR</fullName>
    </submittedName>
</protein>
<keyword evidence="1" id="KW-0805">Transcription regulation</keyword>
<dbReference type="Pfam" id="PF01047">
    <property type="entry name" value="MarR"/>
    <property type="match status" value="1"/>
</dbReference>
<gene>
    <name evidence="5" type="primary">mhqR_3</name>
    <name evidence="5" type="ORF">ENKNEFLB_04390</name>
</gene>
<accession>A0ABX8ENK8</accession>
<dbReference type="PANTHER" id="PTHR33164">
    <property type="entry name" value="TRANSCRIPTIONAL REGULATOR, MARR FAMILY"/>
    <property type="match status" value="1"/>
</dbReference>
<reference evidence="5 6" key="1">
    <citation type="submission" date="2021-05" db="EMBL/GenBank/DDBJ databases">
        <title>Complete genome of Nocardioides aquaticus KCTC 9944T isolated from meromictic and hypersaline Ekho Lake, Antarctica.</title>
        <authorList>
            <person name="Hwang K."/>
            <person name="Kim K.M."/>
            <person name="Choe H."/>
        </authorList>
    </citation>
    <scope>NUCLEOTIDE SEQUENCE [LARGE SCALE GENOMIC DNA]</scope>
    <source>
        <strain evidence="5 6">KCTC 9944</strain>
    </source>
</reference>
<evidence type="ECO:0000259" key="4">
    <source>
        <dbReference type="PROSITE" id="PS50995"/>
    </source>
</evidence>
<keyword evidence="2" id="KW-0238">DNA-binding</keyword>
<dbReference type="RefSeq" id="WP_214057254.1">
    <property type="nucleotide sequence ID" value="NZ_BAAAHS010000154.1"/>
</dbReference>
<dbReference type="PROSITE" id="PS01117">
    <property type="entry name" value="HTH_MARR_1"/>
    <property type="match status" value="1"/>
</dbReference>
<dbReference type="PROSITE" id="PS50995">
    <property type="entry name" value="HTH_MARR_2"/>
    <property type="match status" value="1"/>
</dbReference>
<dbReference type="PANTHER" id="PTHR33164:SF43">
    <property type="entry name" value="HTH-TYPE TRANSCRIPTIONAL REPRESSOR YETL"/>
    <property type="match status" value="1"/>
</dbReference>
<dbReference type="InterPro" id="IPR023187">
    <property type="entry name" value="Tscrpt_reg_MarR-type_CS"/>
</dbReference>
<dbReference type="SMART" id="SM00347">
    <property type="entry name" value="HTH_MARR"/>
    <property type="match status" value="1"/>
</dbReference>
<keyword evidence="6" id="KW-1185">Reference proteome</keyword>